<accession>U5EWY8</accession>
<evidence type="ECO:0000256" key="5">
    <source>
        <dbReference type="ARBA" id="ARBA00022884"/>
    </source>
</evidence>
<dbReference type="InterPro" id="IPR009018">
    <property type="entry name" value="Signal_recog_particle_SRP9/14"/>
</dbReference>
<evidence type="ECO:0000256" key="7">
    <source>
        <dbReference type="ARBA" id="ARBA00023274"/>
    </source>
</evidence>
<dbReference type="SUPFAM" id="SSF54762">
    <property type="entry name" value="Signal recognition particle alu RNA binding heterodimer, SRP9/14"/>
    <property type="match status" value="1"/>
</dbReference>
<sequence>MVFVKSWEDFEIAAENMYMQNPNKCRYSMKYTHGKGNLIVKLTDNVKCVQYKTEILPDLKRIEKFTGNLMWSMASKE</sequence>
<evidence type="ECO:0000313" key="11">
    <source>
        <dbReference type="EMBL" id="JAB58678.1"/>
    </source>
</evidence>
<protein>
    <recommendedName>
        <fullName evidence="3 9">Signal recognition particle 9 kDa protein</fullName>
        <shortName evidence="9">SRP9</shortName>
    </recommendedName>
</protein>
<dbReference type="Gene3D" id="3.30.720.10">
    <property type="entry name" value="Signal recognition particle alu RNA binding heterodimer, srp9/1"/>
    <property type="match status" value="1"/>
</dbReference>
<dbReference type="PANTHER" id="PTHR12834:SF12">
    <property type="entry name" value="SIGNAL RECOGNITION PARTICLE 9 KDA PROTEIN"/>
    <property type="match status" value="1"/>
</dbReference>
<dbReference type="GO" id="GO:0008312">
    <property type="term" value="F:7S RNA binding"/>
    <property type="evidence" value="ECO:0007669"/>
    <property type="project" value="InterPro"/>
</dbReference>
<reference evidence="11" key="1">
    <citation type="journal article" date="2014" name="Insect Biochem. Mol. Biol.">
        <title>An insight into the sialome of the frog biting fly, Corethrella appendiculata.</title>
        <authorList>
            <person name="Ribeiro J.M.C."/>
            <person name="Chagas A.C."/>
            <person name="Pham V.M."/>
            <person name="Lounibos L.P."/>
            <person name="Calvo E."/>
        </authorList>
    </citation>
    <scope>NUCLEOTIDE SEQUENCE</scope>
    <source>
        <tissue evidence="11">Salivary glands</tissue>
    </source>
</reference>
<keyword evidence="4 9" id="KW-0963">Cytoplasm</keyword>
<dbReference type="PANTHER" id="PTHR12834">
    <property type="entry name" value="SIGNAL RECOGNITION PARTICLE 9 KDA PROTEIN"/>
    <property type="match status" value="1"/>
</dbReference>
<dbReference type="GO" id="GO:0045900">
    <property type="term" value="P:negative regulation of translational elongation"/>
    <property type="evidence" value="ECO:0007669"/>
    <property type="project" value="InterPro"/>
</dbReference>
<feature type="domain" description="SRP9" evidence="10">
    <location>
        <begin position="4"/>
        <end position="73"/>
    </location>
</feature>
<dbReference type="GO" id="GO:0005786">
    <property type="term" value="C:signal recognition particle, endoplasmic reticulum targeting"/>
    <property type="evidence" value="ECO:0007669"/>
    <property type="project" value="UniProtKB-KW"/>
</dbReference>
<evidence type="ECO:0000256" key="4">
    <source>
        <dbReference type="ARBA" id="ARBA00022490"/>
    </source>
</evidence>
<dbReference type="InterPro" id="IPR039432">
    <property type="entry name" value="SRP9_dom"/>
</dbReference>
<keyword evidence="5 9" id="KW-0694">RNA-binding</keyword>
<evidence type="ECO:0000256" key="9">
    <source>
        <dbReference type="PIRNR" id="PIRNR017029"/>
    </source>
</evidence>
<dbReference type="FunFam" id="3.30.720.10:FF:000001">
    <property type="entry name" value="Signal recognition particle 9 kDa protein"/>
    <property type="match status" value="1"/>
</dbReference>
<evidence type="ECO:0000256" key="1">
    <source>
        <dbReference type="ARBA" id="ARBA00004496"/>
    </source>
</evidence>
<comment type="function">
    <text evidence="8 9">Component of the signal recognition particle (SRP) complex, a ribonucleoprotein complex that mediates the cotranslational targeting of secretory and membrane proteins to the endoplasmic reticulum (ER). SRP9 together with SRP14 and the Alu portion of the SRP RNA, constitutes the elongation arrest domain of SRP. The complex of SRP9 and SRP14 is required for SRP RNA binding.</text>
</comment>
<keyword evidence="7 9" id="KW-0687">Ribonucleoprotein</keyword>
<dbReference type="GO" id="GO:0005829">
    <property type="term" value="C:cytosol"/>
    <property type="evidence" value="ECO:0007669"/>
    <property type="project" value="UniProtKB-ARBA"/>
</dbReference>
<dbReference type="InterPro" id="IPR008832">
    <property type="entry name" value="SRP9"/>
</dbReference>
<evidence type="ECO:0000256" key="3">
    <source>
        <dbReference type="ARBA" id="ARBA00020414"/>
    </source>
</evidence>
<name>U5EWY8_9DIPT</name>
<evidence type="ECO:0000256" key="2">
    <source>
        <dbReference type="ARBA" id="ARBA00009193"/>
    </source>
</evidence>
<organism evidence="11">
    <name type="scientific">Corethrella appendiculata</name>
    <dbReference type="NCBI Taxonomy" id="1370023"/>
    <lineage>
        <taxon>Eukaryota</taxon>
        <taxon>Metazoa</taxon>
        <taxon>Ecdysozoa</taxon>
        <taxon>Arthropoda</taxon>
        <taxon>Hexapoda</taxon>
        <taxon>Insecta</taxon>
        <taxon>Pterygota</taxon>
        <taxon>Neoptera</taxon>
        <taxon>Endopterygota</taxon>
        <taxon>Diptera</taxon>
        <taxon>Nematocera</taxon>
        <taxon>Culicoidea</taxon>
        <taxon>Chaoboridae</taxon>
        <taxon>Corethrella</taxon>
    </lineage>
</organism>
<comment type="similarity">
    <text evidence="2 9">Belongs to the SRP9 family.</text>
</comment>
<dbReference type="EMBL" id="GANO01001193">
    <property type="protein sequence ID" value="JAB58678.1"/>
    <property type="molecule type" value="mRNA"/>
</dbReference>
<dbReference type="AlphaFoldDB" id="U5EWY8"/>
<evidence type="ECO:0000256" key="6">
    <source>
        <dbReference type="ARBA" id="ARBA00023135"/>
    </source>
</evidence>
<proteinExistence type="evidence at transcript level"/>
<keyword evidence="6 9" id="KW-0733">Signal recognition particle</keyword>
<comment type="subcellular location">
    <subcellularLocation>
        <location evidence="1 9">Cytoplasm</location>
    </subcellularLocation>
</comment>
<evidence type="ECO:0000256" key="8">
    <source>
        <dbReference type="ARBA" id="ARBA00045462"/>
    </source>
</evidence>
<dbReference type="InterPro" id="IPR039914">
    <property type="entry name" value="SRP9-like"/>
</dbReference>
<dbReference type="Pfam" id="PF05486">
    <property type="entry name" value="SRP9-21"/>
    <property type="match status" value="1"/>
</dbReference>
<evidence type="ECO:0000259" key="10">
    <source>
        <dbReference type="Pfam" id="PF05486"/>
    </source>
</evidence>
<dbReference type="PIRSF" id="PIRSF017029">
    <property type="entry name" value="Signal_recog_particle_SRP9"/>
    <property type="match status" value="1"/>
</dbReference>
<dbReference type="GO" id="GO:0006614">
    <property type="term" value="P:SRP-dependent cotranslational protein targeting to membrane"/>
    <property type="evidence" value="ECO:0007669"/>
    <property type="project" value="InterPro"/>
</dbReference>